<dbReference type="InterPro" id="IPR019196">
    <property type="entry name" value="ABC_transp_unknown"/>
</dbReference>
<feature type="transmembrane region" description="Helical" evidence="6">
    <location>
        <begin position="256"/>
        <end position="274"/>
    </location>
</feature>
<dbReference type="GO" id="GO:0140359">
    <property type="term" value="F:ABC-type transporter activity"/>
    <property type="evidence" value="ECO:0007669"/>
    <property type="project" value="InterPro"/>
</dbReference>
<organism evidence="8 9">
    <name type="scientific">Chitinophaga costaii</name>
    <dbReference type="NCBI Taxonomy" id="1335309"/>
    <lineage>
        <taxon>Bacteria</taxon>
        <taxon>Pseudomonadati</taxon>
        <taxon>Bacteroidota</taxon>
        <taxon>Chitinophagia</taxon>
        <taxon>Chitinophagales</taxon>
        <taxon>Chitinophagaceae</taxon>
        <taxon>Chitinophaga</taxon>
    </lineage>
</organism>
<comment type="subcellular location">
    <subcellularLocation>
        <location evidence="1">Cell membrane</location>
        <topology evidence="1">Multi-pass membrane protein</topology>
    </subcellularLocation>
</comment>
<dbReference type="Pfam" id="PF09822">
    <property type="entry name" value="ABC_transp_aux"/>
    <property type="match status" value="1"/>
</dbReference>
<evidence type="ECO:0000313" key="9">
    <source>
        <dbReference type="Proteomes" id="UP000242818"/>
    </source>
</evidence>
<feature type="transmembrane region" description="Helical" evidence="6">
    <location>
        <begin position="20"/>
        <end position="41"/>
    </location>
</feature>
<dbReference type="RefSeq" id="WP_089712204.1">
    <property type="nucleotide sequence ID" value="NZ_FMAR01000007.1"/>
</dbReference>
<feature type="transmembrane region" description="Helical" evidence="6">
    <location>
        <begin position="145"/>
        <end position="164"/>
    </location>
</feature>
<keyword evidence="9" id="KW-1185">Reference proteome</keyword>
<reference evidence="8 9" key="1">
    <citation type="submission" date="2016-08" db="EMBL/GenBank/DDBJ databases">
        <authorList>
            <person name="Seilhamer J.J."/>
        </authorList>
    </citation>
    <scope>NUCLEOTIDE SEQUENCE [LARGE SCALE GENOMIC DNA]</scope>
    <source>
        <strain evidence="8 9">A37T2</strain>
    </source>
</reference>
<dbReference type="EMBL" id="FMAR01000007">
    <property type="protein sequence ID" value="SCC37406.1"/>
    <property type="molecule type" value="Genomic_DNA"/>
</dbReference>
<dbReference type="GO" id="GO:0005886">
    <property type="term" value="C:plasma membrane"/>
    <property type="evidence" value="ECO:0007669"/>
    <property type="project" value="UniProtKB-SubCell"/>
</dbReference>
<feature type="transmembrane region" description="Helical" evidence="6">
    <location>
        <begin position="171"/>
        <end position="192"/>
    </location>
</feature>
<keyword evidence="4 6" id="KW-1133">Transmembrane helix</keyword>
<feature type="transmembrane region" description="Helical" evidence="6">
    <location>
        <begin position="228"/>
        <end position="244"/>
    </location>
</feature>
<keyword evidence="3 6" id="KW-0812">Transmembrane</keyword>
<keyword evidence="5 6" id="KW-0472">Membrane</keyword>
<sequence>MKTIYNIARAELKVLFYSPVAWLILIVFTFQVANSFCGIFGGDINVQHMGYPLNDATMSLYGGIFGVFTQVLKYMYLYIPLLTMSIMSREYSTGSIKLLYSSPLSNVQIILGKYLSLMIFGLAIIAILLVFGVFGMLTIDHADTPVILSGLLGIYLLICAYAAIGLFMSSLTAYNIVSALGTFLILGLLGWINGVGQDINFVRDITYWMAMSGRSGSFVDGMITSEDILYFIIVICLFLAFTIIKLQSARQRTSRLANFARYAGAFIVAVLLGYCSAKPAMKFYADVTRTKVNTLTKSSQEVMQKLTGDFTIHTYVNMLDGNYFLGMPGGYKTNEKMFDQYIRFKPDLKIDYTYYYKQVPNEVYDRMFKKLNEKQRIDTLIRMNKWRFNIVPYNAISSTVDLKSEDYRFVRVLERGNGKKTFLRVYDDMMRNPFESQITAAIKRLVTDLPVVGFVAGHGERESNGATDRGYSIVAQDKSFRYSLINNGFDFKDVLLDKPVPDNIRLLVIAEPKKSYTPEELTNLNDYIKKGGNMFILGEPGRQEQMNAITTQLGVHFEPGILVKPSKTNDASLLAMKPNKAAMAFSYQLADMQKREMMVTMPTAGGLTYENDKGFNITPLFCSDTTGAWNELQTTNFVDDTASLDPATGEKEGSYPVVLTMSRKVGHNEQRIMVTGDADWLSNGELSMNRKDLRSGNFSLITAAFFWLSNNEVPIDMKRDTPPDQSVRVGEGAWNIIEPLLKWLFPAALLLCSILIWVRRRGR</sequence>
<protein>
    <submittedName>
        <fullName evidence="8">ABC-2 type transport system permease protein</fullName>
    </submittedName>
</protein>
<dbReference type="Pfam" id="PF12679">
    <property type="entry name" value="ABC2_membrane_2"/>
    <property type="match status" value="1"/>
</dbReference>
<dbReference type="OrthoDB" id="609779at2"/>
<accession>A0A1C4E1B9</accession>
<evidence type="ECO:0000256" key="4">
    <source>
        <dbReference type="ARBA" id="ARBA00022989"/>
    </source>
</evidence>
<evidence type="ECO:0000313" key="8">
    <source>
        <dbReference type="EMBL" id="SCC37406.1"/>
    </source>
</evidence>
<keyword evidence="2" id="KW-1003">Cell membrane</keyword>
<dbReference type="STRING" id="1335309.GA0116948_10727"/>
<dbReference type="PANTHER" id="PTHR30294:SF29">
    <property type="entry name" value="MULTIDRUG ABC TRANSPORTER PERMEASE YBHS-RELATED"/>
    <property type="match status" value="1"/>
</dbReference>
<evidence type="ECO:0000259" key="7">
    <source>
        <dbReference type="Pfam" id="PF09822"/>
    </source>
</evidence>
<dbReference type="InterPro" id="IPR051449">
    <property type="entry name" value="ABC-2_transporter_component"/>
</dbReference>
<feature type="transmembrane region" description="Helical" evidence="6">
    <location>
        <begin position="61"/>
        <end position="79"/>
    </location>
</feature>
<gene>
    <name evidence="8" type="ORF">GA0116948_10727</name>
</gene>
<evidence type="ECO:0000256" key="2">
    <source>
        <dbReference type="ARBA" id="ARBA00022475"/>
    </source>
</evidence>
<dbReference type="Proteomes" id="UP000242818">
    <property type="component" value="Unassembled WGS sequence"/>
</dbReference>
<dbReference type="PANTHER" id="PTHR30294">
    <property type="entry name" value="MEMBRANE COMPONENT OF ABC TRANSPORTER YHHJ-RELATED"/>
    <property type="match status" value="1"/>
</dbReference>
<evidence type="ECO:0000256" key="3">
    <source>
        <dbReference type="ARBA" id="ARBA00022692"/>
    </source>
</evidence>
<dbReference type="AlphaFoldDB" id="A0A1C4E1B9"/>
<feature type="transmembrane region" description="Helical" evidence="6">
    <location>
        <begin position="114"/>
        <end position="139"/>
    </location>
</feature>
<proteinExistence type="predicted"/>
<feature type="domain" description="ABC-type uncharacterised transport system" evidence="7">
    <location>
        <begin position="450"/>
        <end position="685"/>
    </location>
</feature>
<feature type="transmembrane region" description="Helical" evidence="6">
    <location>
        <begin position="740"/>
        <end position="758"/>
    </location>
</feature>
<evidence type="ECO:0000256" key="1">
    <source>
        <dbReference type="ARBA" id="ARBA00004651"/>
    </source>
</evidence>
<evidence type="ECO:0000256" key="6">
    <source>
        <dbReference type="SAM" id="Phobius"/>
    </source>
</evidence>
<name>A0A1C4E1B9_9BACT</name>
<evidence type="ECO:0000256" key="5">
    <source>
        <dbReference type="ARBA" id="ARBA00023136"/>
    </source>
</evidence>